<gene>
    <name evidence="2" type="ORF">GSTENG00002496001</name>
</gene>
<sequence>LVDHDHGEAEEEHQEVAEREPGEDAVPRALQVEVVPHGARQREVPHEPRREQQQREQRDPRRPSRSRRSAGTAGRRGRPPSCRWRAAPARPLRLGASLETWFAGTESPWSRPPLRRRPPLPAEPPGEPGGETRTESSCLPTTRTHTHRHTHRQTVEAAPAPRACAPHQPAGRSQRPPASGGWMDGWMDGCSPSAERGLLPLVSPQNTLLIGLLT</sequence>
<protein>
    <submittedName>
        <fullName evidence="2">(spotted green pufferfish) hypothetical protein</fullName>
    </submittedName>
</protein>
<reference evidence="2" key="1">
    <citation type="journal article" date="2004" name="Nature">
        <title>Genome duplication in the teleost fish Tetraodon nigroviridis reveals the early vertebrate proto-karyotype.</title>
        <authorList>
            <person name="Jaillon O."/>
            <person name="Aury J.-M."/>
            <person name="Brunet F."/>
            <person name="Petit J.-L."/>
            <person name="Stange-Thomann N."/>
            <person name="Mauceli E."/>
            <person name="Bouneau L."/>
            <person name="Fischer C."/>
            <person name="Ozouf-Costaz C."/>
            <person name="Bernot A."/>
            <person name="Nicaud S."/>
            <person name="Jaffe D."/>
            <person name="Fisher S."/>
            <person name="Lutfalla G."/>
            <person name="Dossat C."/>
            <person name="Segurens B."/>
            <person name="Dasilva C."/>
            <person name="Salanoubat M."/>
            <person name="Levy M."/>
            <person name="Boudet N."/>
            <person name="Castellano S."/>
            <person name="Anthouard V."/>
            <person name="Jubin C."/>
            <person name="Castelli V."/>
            <person name="Katinka M."/>
            <person name="Vacherie B."/>
            <person name="Biemont C."/>
            <person name="Skalli Z."/>
            <person name="Cattolico L."/>
            <person name="Poulain J."/>
            <person name="De Berardinis V."/>
            <person name="Cruaud C."/>
            <person name="Duprat S."/>
            <person name="Brottier P."/>
            <person name="Coutanceau J.-P."/>
            <person name="Gouzy J."/>
            <person name="Parra G."/>
            <person name="Lardier G."/>
            <person name="Chapple C."/>
            <person name="McKernan K.J."/>
            <person name="McEwan P."/>
            <person name="Bosak S."/>
            <person name="Kellis M."/>
            <person name="Volff J.-N."/>
            <person name="Guigo R."/>
            <person name="Zody M.C."/>
            <person name="Mesirov J."/>
            <person name="Lindblad-Toh K."/>
            <person name="Birren B."/>
            <person name="Nusbaum C."/>
            <person name="Kahn D."/>
            <person name="Robinson-Rechavi M."/>
            <person name="Laudet V."/>
            <person name="Schachter V."/>
            <person name="Quetier F."/>
            <person name="Saurin W."/>
            <person name="Scarpelli C."/>
            <person name="Wincker P."/>
            <person name="Lander E.S."/>
            <person name="Weissenbach J."/>
            <person name="Roest Crollius H."/>
        </authorList>
    </citation>
    <scope>NUCLEOTIDE SEQUENCE [LARGE SCALE GENOMIC DNA]</scope>
</reference>
<dbReference type="KEGG" id="tng:GSTEN00002496G001"/>
<feature type="compositionally biased region" description="Basic and acidic residues" evidence="1">
    <location>
        <begin position="14"/>
        <end position="26"/>
    </location>
</feature>
<feature type="region of interest" description="Disordered" evidence="1">
    <location>
        <begin position="1"/>
        <end position="182"/>
    </location>
</feature>
<dbReference type="AlphaFoldDB" id="Q4TE23"/>
<feature type="non-terminal residue" evidence="2">
    <location>
        <position position="214"/>
    </location>
</feature>
<comment type="caution">
    <text evidence="2">The sequence shown here is derived from an EMBL/GenBank/DDBJ whole genome shotgun (WGS) entry which is preliminary data.</text>
</comment>
<evidence type="ECO:0000256" key="1">
    <source>
        <dbReference type="SAM" id="MobiDB-lite"/>
    </source>
</evidence>
<name>Q4TE23_TETNG</name>
<proteinExistence type="predicted"/>
<reference evidence="2" key="2">
    <citation type="submission" date="2004-02" db="EMBL/GenBank/DDBJ databases">
        <authorList>
            <consortium name="Genoscope"/>
            <consortium name="Whitehead Institute Centre for Genome Research"/>
        </authorList>
    </citation>
    <scope>NUCLEOTIDE SEQUENCE</scope>
</reference>
<feature type="compositionally biased region" description="Basic and acidic residues" evidence="1">
    <location>
        <begin position="40"/>
        <end position="62"/>
    </location>
</feature>
<evidence type="ECO:0000313" key="2">
    <source>
        <dbReference type="EMBL" id="CAF88859.1"/>
    </source>
</evidence>
<organism evidence="2">
    <name type="scientific">Tetraodon nigroviridis</name>
    <name type="common">Spotted green pufferfish</name>
    <name type="synonym">Chelonodon nigroviridis</name>
    <dbReference type="NCBI Taxonomy" id="99883"/>
    <lineage>
        <taxon>Eukaryota</taxon>
        <taxon>Metazoa</taxon>
        <taxon>Chordata</taxon>
        <taxon>Craniata</taxon>
        <taxon>Vertebrata</taxon>
        <taxon>Euteleostomi</taxon>
        <taxon>Actinopterygii</taxon>
        <taxon>Neopterygii</taxon>
        <taxon>Teleostei</taxon>
        <taxon>Neoteleostei</taxon>
        <taxon>Acanthomorphata</taxon>
        <taxon>Eupercaria</taxon>
        <taxon>Tetraodontiformes</taxon>
        <taxon>Tetradontoidea</taxon>
        <taxon>Tetraodontidae</taxon>
        <taxon>Tetraodon</taxon>
    </lineage>
</organism>
<feature type="compositionally biased region" description="Low complexity" evidence="1">
    <location>
        <begin position="69"/>
        <end position="94"/>
    </location>
</feature>
<accession>Q4TE23</accession>
<dbReference type="EMBL" id="CAAE01005863">
    <property type="protein sequence ID" value="CAF88859.1"/>
    <property type="molecule type" value="Genomic_DNA"/>
</dbReference>